<feature type="chain" id="PRO_5001646474" evidence="1">
    <location>
        <begin position="22"/>
        <end position="338"/>
    </location>
</feature>
<gene>
    <name evidence="2" type="ORF">GALMADRAFT_138777</name>
</gene>
<evidence type="ECO:0000313" key="3">
    <source>
        <dbReference type="Proteomes" id="UP000027222"/>
    </source>
</evidence>
<dbReference type="Proteomes" id="UP000027222">
    <property type="component" value="Unassembled WGS sequence"/>
</dbReference>
<reference evidence="3" key="1">
    <citation type="journal article" date="2014" name="Proc. Natl. Acad. Sci. U.S.A.">
        <title>Extensive sampling of basidiomycete genomes demonstrates inadequacy of the white-rot/brown-rot paradigm for wood decay fungi.</title>
        <authorList>
            <person name="Riley R."/>
            <person name="Salamov A.A."/>
            <person name="Brown D.W."/>
            <person name="Nagy L.G."/>
            <person name="Floudas D."/>
            <person name="Held B.W."/>
            <person name="Levasseur A."/>
            <person name="Lombard V."/>
            <person name="Morin E."/>
            <person name="Otillar R."/>
            <person name="Lindquist E.A."/>
            <person name="Sun H."/>
            <person name="LaButti K.M."/>
            <person name="Schmutz J."/>
            <person name="Jabbour D."/>
            <person name="Luo H."/>
            <person name="Baker S.E."/>
            <person name="Pisabarro A.G."/>
            <person name="Walton J.D."/>
            <person name="Blanchette R.A."/>
            <person name="Henrissat B."/>
            <person name="Martin F."/>
            <person name="Cullen D."/>
            <person name="Hibbett D.S."/>
            <person name="Grigoriev I.V."/>
        </authorList>
    </citation>
    <scope>NUCLEOTIDE SEQUENCE [LARGE SCALE GENOMIC DNA]</scope>
    <source>
        <strain evidence="3">CBS 339.88</strain>
    </source>
</reference>
<evidence type="ECO:0000313" key="2">
    <source>
        <dbReference type="EMBL" id="KDR77717.1"/>
    </source>
</evidence>
<evidence type="ECO:0000256" key="1">
    <source>
        <dbReference type="SAM" id="SignalP"/>
    </source>
</evidence>
<keyword evidence="3" id="KW-1185">Reference proteome</keyword>
<keyword evidence="1" id="KW-0732">Signal</keyword>
<organism evidence="2 3">
    <name type="scientific">Galerina marginata (strain CBS 339.88)</name>
    <dbReference type="NCBI Taxonomy" id="685588"/>
    <lineage>
        <taxon>Eukaryota</taxon>
        <taxon>Fungi</taxon>
        <taxon>Dikarya</taxon>
        <taxon>Basidiomycota</taxon>
        <taxon>Agaricomycotina</taxon>
        <taxon>Agaricomycetes</taxon>
        <taxon>Agaricomycetidae</taxon>
        <taxon>Agaricales</taxon>
        <taxon>Agaricineae</taxon>
        <taxon>Strophariaceae</taxon>
        <taxon>Galerina</taxon>
    </lineage>
</organism>
<accession>A0A067T5S7</accession>
<proteinExistence type="predicted"/>
<name>A0A067T5S7_GALM3</name>
<protein>
    <submittedName>
        <fullName evidence="2">Uncharacterized protein</fullName>
    </submittedName>
</protein>
<sequence>MHFKYIAIFFSLLLPATVILAAPVPDGPTDVMYLYARAITVAVNPASSGDYRKLAEGRPAHPGTLPPGCTKQESKNWRKADNKCKSWDDLNTEFTTVVSPRVTAALRAAEHLLSLSGHIDAHVKSSFHHHAAHDDLHHWTFAFNAPICHGQCIGHAYEAGVARQGRIWDATHVQIFNSFHWIALNLAYETKRITKHRKPDRDPAARRLALRHAVYEKGVKARSELEDNAWFGRGGCWWSDSQSPTILKPFSQIITHGNTLFRSDFLAVPLFSRPVLQPPLHLLRSGIWIIQIGDGRINVPALCAEPVRPLGPPSPLRSQKALRLYTSTSTTALSSKLP</sequence>
<dbReference type="EMBL" id="KL142376">
    <property type="protein sequence ID" value="KDR77717.1"/>
    <property type="molecule type" value="Genomic_DNA"/>
</dbReference>
<feature type="signal peptide" evidence="1">
    <location>
        <begin position="1"/>
        <end position="21"/>
    </location>
</feature>
<dbReference type="HOGENOM" id="CLU_821456_0_0_1"/>
<dbReference type="AlphaFoldDB" id="A0A067T5S7"/>